<name>A0A0D1ZX19_9EURO</name>
<keyword evidence="4 8" id="KW-0812">Transmembrane</keyword>
<feature type="compositionally biased region" description="Basic and acidic residues" evidence="7">
    <location>
        <begin position="563"/>
        <end position="575"/>
    </location>
</feature>
<dbReference type="InterPro" id="IPR011701">
    <property type="entry name" value="MFS"/>
</dbReference>
<keyword evidence="11" id="KW-1185">Reference proteome</keyword>
<feature type="transmembrane region" description="Helical" evidence="8">
    <location>
        <begin position="147"/>
        <end position="169"/>
    </location>
</feature>
<keyword evidence="5 8" id="KW-1133">Transmembrane helix</keyword>
<feature type="region of interest" description="Disordered" evidence="7">
    <location>
        <begin position="510"/>
        <end position="575"/>
    </location>
</feature>
<dbReference type="EMBL" id="KN847494">
    <property type="protein sequence ID" value="KIW17242.1"/>
    <property type="molecule type" value="Genomic_DNA"/>
</dbReference>
<dbReference type="Gene3D" id="1.20.1250.20">
    <property type="entry name" value="MFS general substrate transporter like domains"/>
    <property type="match status" value="2"/>
</dbReference>
<dbReference type="PRINTS" id="PR01036">
    <property type="entry name" value="TCRTETB"/>
</dbReference>
<dbReference type="Pfam" id="PF07690">
    <property type="entry name" value="MFS_1"/>
    <property type="match status" value="1"/>
</dbReference>
<evidence type="ECO:0000256" key="8">
    <source>
        <dbReference type="SAM" id="Phobius"/>
    </source>
</evidence>
<dbReference type="AlphaFoldDB" id="A0A0D1ZX19"/>
<keyword evidence="3" id="KW-0813">Transport</keyword>
<dbReference type="Proteomes" id="UP000053328">
    <property type="component" value="Unassembled WGS sequence"/>
</dbReference>
<reference evidence="10 11" key="1">
    <citation type="submission" date="2015-01" db="EMBL/GenBank/DDBJ databases">
        <title>The Genome Sequence of Exophiala spinifera CBS89968.</title>
        <authorList>
            <consortium name="The Broad Institute Genomics Platform"/>
            <person name="Cuomo C."/>
            <person name="de Hoog S."/>
            <person name="Gorbushina A."/>
            <person name="Stielow B."/>
            <person name="Teixiera M."/>
            <person name="Abouelleil A."/>
            <person name="Chapman S.B."/>
            <person name="Priest M."/>
            <person name="Young S.K."/>
            <person name="Wortman J."/>
            <person name="Nusbaum C."/>
            <person name="Birren B."/>
        </authorList>
    </citation>
    <scope>NUCLEOTIDE SEQUENCE [LARGE SCALE GENOMIC DNA]</scope>
    <source>
        <strain evidence="10 11">CBS 89968</strain>
    </source>
</reference>
<dbReference type="HOGENOM" id="CLU_000960_22_0_1"/>
<dbReference type="RefSeq" id="XP_016237458.1">
    <property type="nucleotide sequence ID" value="XM_016378781.1"/>
</dbReference>
<feature type="transmembrane region" description="Helical" evidence="8">
    <location>
        <begin position="175"/>
        <end position="197"/>
    </location>
</feature>
<evidence type="ECO:0000256" key="1">
    <source>
        <dbReference type="ARBA" id="ARBA00004127"/>
    </source>
</evidence>
<comment type="subcellular location">
    <subcellularLocation>
        <location evidence="1">Endomembrane system</location>
        <topology evidence="1">Multi-pass membrane protein</topology>
    </subcellularLocation>
</comment>
<sequence>MAREQQYQLEDQENLLPKKQVIIVFSALACILLVTFIDQNSVGVMLPTIGGDLHAENTISWAATANLIANTTFQVLYGRLSDIFGRKGVLLTAIVLLAAGDLGCGFAQNGPQLYALRGLSGVGSAGITALSMMTTSDIVTLRERGRYQGILGSCIGAGNIIGPFIAAAFTETATWRAMFWFVSPLAILAGGIVLVVLPQKTPGGSFMSKVSKIDFIGSVLSTAGMILVLIPVSGGGTYFEWRSVMVIVMFVLGGLCMIAFVLVEWKVAQLPTMPIRLFKNRAVCVILVQNFLFGSVYYSILYYVPLALQNVRGLSPLASAGVIVCLVFAQSISSVASGQYISRRGRYGEVLWFGYGVWTVGAALFCMFTRSLPIAAMAVFLLIEGVGVGCCFQPTLVASQAHCVKADRAVVISARNFCRTFGAATGLAICAAIYSNVLQADLPASLPESFRQTVTSSIFKTPNLSVLNHEQRDGVLDAYAHAARAVFILWAPVMFVCFLSMVFVEDKGLERPDEKKSDPVQVQADPVLEDSVVTVSPDDVQDSASHHEKKDVGIGRVEASNLDETHGKGGNREEV</sequence>
<evidence type="ECO:0000256" key="5">
    <source>
        <dbReference type="ARBA" id="ARBA00022989"/>
    </source>
</evidence>
<dbReference type="GO" id="GO:0012505">
    <property type="term" value="C:endomembrane system"/>
    <property type="evidence" value="ECO:0007669"/>
    <property type="project" value="UniProtKB-SubCell"/>
</dbReference>
<dbReference type="GO" id="GO:0046943">
    <property type="term" value="F:carboxylic acid transmembrane transporter activity"/>
    <property type="evidence" value="ECO:0007669"/>
    <property type="project" value="UniProtKB-ARBA"/>
</dbReference>
<feature type="transmembrane region" description="Helical" evidence="8">
    <location>
        <begin position="283"/>
        <end position="304"/>
    </location>
</feature>
<evidence type="ECO:0000256" key="4">
    <source>
        <dbReference type="ARBA" id="ARBA00022692"/>
    </source>
</evidence>
<feature type="transmembrane region" description="Helical" evidence="8">
    <location>
        <begin position="89"/>
        <end position="108"/>
    </location>
</feature>
<feature type="transmembrane region" description="Helical" evidence="8">
    <location>
        <begin position="21"/>
        <end position="38"/>
    </location>
</feature>
<organism evidence="10 11">
    <name type="scientific">Exophiala spinifera</name>
    <dbReference type="NCBI Taxonomy" id="91928"/>
    <lineage>
        <taxon>Eukaryota</taxon>
        <taxon>Fungi</taxon>
        <taxon>Dikarya</taxon>
        <taxon>Ascomycota</taxon>
        <taxon>Pezizomycotina</taxon>
        <taxon>Eurotiomycetes</taxon>
        <taxon>Chaetothyriomycetidae</taxon>
        <taxon>Chaetothyriales</taxon>
        <taxon>Herpotrichiellaceae</taxon>
        <taxon>Exophiala</taxon>
    </lineage>
</organism>
<dbReference type="FunFam" id="1.20.1720.10:FF:000013">
    <property type="entry name" value="Related to multidrug resistance proteins"/>
    <property type="match status" value="1"/>
</dbReference>
<evidence type="ECO:0000256" key="2">
    <source>
        <dbReference type="ARBA" id="ARBA00008335"/>
    </source>
</evidence>
<accession>A0A0D1ZX19</accession>
<feature type="compositionally biased region" description="Basic and acidic residues" evidence="7">
    <location>
        <begin position="544"/>
        <end position="553"/>
    </location>
</feature>
<evidence type="ECO:0000256" key="6">
    <source>
        <dbReference type="ARBA" id="ARBA00023136"/>
    </source>
</evidence>
<dbReference type="InterPro" id="IPR036259">
    <property type="entry name" value="MFS_trans_sf"/>
</dbReference>
<dbReference type="PROSITE" id="PS50850">
    <property type="entry name" value="MFS"/>
    <property type="match status" value="1"/>
</dbReference>
<protein>
    <recommendedName>
        <fullName evidence="9">Major facilitator superfamily (MFS) profile domain-containing protein</fullName>
    </recommendedName>
</protein>
<comment type="similarity">
    <text evidence="2">Belongs to the major facilitator superfamily.</text>
</comment>
<feature type="transmembrane region" description="Helical" evidence="8">
    <location>
        <begin position="417"/>
        <end position="437"/>
    </location>
</feature>
<feature type="transmembrane region" description="Helical" evidence="8">
    <location>
        <begin position="244"/>
        <end position="263"/>
    </location>
</feature>
<evidence type="ECO:0000256" key="7">
    <source>
        <dbReference type="SAM" id="MobiDB-lite"/>
    </source>
</evidence>
<feature type="transmembrane region" description="Helical" evidence="8">
    <location>
        <begin position="213"/>
        <end position="232"/>
    </location>
</feature>
<proteinExistence type="inferred from homology"/>
<dbReference type="InterPro" id="IPR020846">
    <property type="entry name" value="MFS_dom"/>
</dbReference>
<dbReference type="GeneID" id="27331516"/>
<feature type="transmembrane region" description="Helical" evidence="8">
    <location>
        <begin position="316"/>
        <end position="338"/>
    </location>
</feature>
<feature type="transmembrane region" description="Helical" evidence="8">
    <location>
        <begin position="350"/>
        <end position="368"/>
    </location>
</feature>
<feature type="domain" description="Major facilitator superfamily (MFS) profile" evidence="9">
    <location>
        <begin position="24"/>
        <end position="509"/>
    </location>
</feature>
<dbReference type="PANTHER" id="PTHR23501">
    <property type="entry name" value="MAJOR FACILITATOR SUPERFAMILY"/>
    <property type="match status" value="1"/>
</dbReference>
<feature type="transmembrane region" description="Helical" evidence="8">
    <location>
        <begin position="58"/>
        <end position="77"/>
    </location>
</feature>
<evidence type="ECO:0000313" key="11">
    <source>
        <dbReference type="Proteomes" id="UP000053328"/>
    </source>
</evidence>
<evidence type="ECO:0000313" key="10">
    <source>
        <dbReference type="EMBL" id="KIW17242.1"/>
    </source>
</evidence>
<dbReference type="SUPFAM" id="SSF103473">
    <property type="entry name" value="MFS general substrate transporter"/>
    <property type="match status" value="1"/>
</dbReference>
<gene>
    <name evidence="10" type="ORF">PV08_04433</name>
</gene>
<feature type="transmembrane region" description="Helical" evidence="8">
    <location>
        <begin position="482"/>
        <end position="504"/>
    </location>
</feature>
<dbReference type="VEuPathDB" id="FungiDB:PV08_04433"/>
<feature type="transmembrane region" description="Helical" evidence="8">
    <location>
        <begin position="114"/>
        <end position="135"/>
    </location>
</feature>
<dbReference type="OrthoDB" id="6770063at2759"/>
<dbReference type="PANTHER" id="PTHR23501:SF78">
    <property type="entry name" value="MAJOR FACILITATOR SUPERFAMILY (MFS) PROFILE DOMAIN-CONTAINING PROTEIN-RELATED"/>
    <property type="match status" value="1"/>
</dbReference>
<keyword evidence="6 8" id="KW-0472">Membrane</keyword>
<dbReference type="PROSITE" id="PS51257">
    <property type="entry name" value="PROKAR_LIPOPROTEIN"/>
    <property type="match status" value="1"/>
</dbReference>
<feature type="transmembrane region" description="Helical" evidence="8">
    <location>
        <begin position="374"/>
        <end position="396"/>
    </location>
</feature>
<dbReference type="GO" id="GO:0005886">
    <property type="term" value="C:plasma membrane"/>
    <property type="evidence" value="ECO:0007669"/>
    <property type="project" value="TreeGrafter"/>
</dbReference>
<evidence type="ECO:0000256" key="3">
    <source>
        <dbReference type="ARBA" id="ARBA00022448"/>
    </source>
</evidence>
<evidence type="ECO:0000259" key="9">
    <source>
        <dbReference type="PROSITE" id="PS50850"/>
    </source>
</evidence>